<evidence type="ECO:0000256" key="4">
    <source>
        <dbReference type="SAM" id="Phobius"/>
    </source>
</evidence>
<dbReference type="PANTHER" id="PTHR32347:SF27">
    <property type="entry name" value="RND EFFLUX PUMP MEMBRANE FUSION PROTEIN BARREL-SANDWICH DOMAIN-CONTAINING PROTEIN"/>
    <property type="match status" value="1"/>
</dbReference>
<dbReference type="EMBL" id="JACJQY010000065">
    <property type="protein sequence ID" value="MBD2319794.1"/>
    <property type="molecule type" value="Genomic_DNA"/>
</dbReference>
<proteinExistence type="predicted"/>
<organism evidence="5 6">
    <name type="scientific">Phormidium tenue FACHB-1050</name>
    <dbReference type="NCBI Taxonomy" id="2692857"/>
    <lineage>
        <taxon>Bacteria</taxon>
        <taxon>Bacillati</taxon>
        <taxon>Cyanobacteriota</taxon>
        <taxon>Cyanophyceae</taxon>
        <taxon>Oscillatoriophycideae</taxon>
        <taxon>Oscillatoriales</taxon>
        <taxon>Oscillatoriaceae</taxon>
        <taxon>Phormidium</taxon>
    </lineage>
</organism>
<evidence type="ECO:0000313" key="6">
    <source>
        <dbReference type="Proteomes" id="UP000618445"/>
    </source>
</evidence>
<keyword evidence="4" id="KW-0812">Transmembrane</keyword>
<reference evidence="5 6" key="1">
    <citation type="journal article" date="2020" name="ISME J.">
        <title>Comparative genomics reveals insights into cyanobacterial evolution and habitat adaptation.</title>
        <authorList>
            <person name="Chen M.Y."/>
            <person name="Teng W.K."/>
            <person name="Zhao L."/>
            <person name="Hu C.X."/>
            <person name="Zhou Y.K."/>
            <person name="Han B.P."/>
            <person name="Song L.R."/>
            <person name="Shu W.S."/>
        </authorList>
    </citation>
    <scope>NUCLEOTIDE SEQUENCE [LARGE SCALE GENOMIC DNA]</scope>
    <source>
        <strain evidence="5 6">FACHB-1050</strain>
    </source>
</reference>
<dbReference type="Gene3D" id="2.40.50.100">
    <property type="match status" value="1"/>
</dbReference>
<accession>A0ABR8CGF7</accession>
<evidence type="ECO:0000256" key="1">
    <source>
        <dbReference type="ARBA" id="ARBA00004196"/>
    </source>
</evidence>
<evidence type="ECO:0000256" key="3">
    <source>
        <dbReference type="SAM" id="Coils"/>
    </source>
</evidence>
<dbReference type="SUPFAM" id="SSF111369">
    <property type="entry name" value="HlyD-like secretion proteins"/>
    <property type="match status" value="1"/>
</dbReference>
<dbReference type="Gene3D" id="2.40.30.170">
    <property type="match status" value="1"/>
</dbReference>
<feature type="coiled-coil region" evidence="3">
    <location>
        <begin position="105"/>
        <end position="171"/>
    </location>
</feature>
<protein>
    <submittedName>
        <fullName evidence="5">ABC exporter membrane fusion protein</fullName>
    </submittedName>
</protein>
<dbReference type="Proteomes" id="UP000618445">
    <property type="component" value="Unassembled WGS sequence"/>
</dbReference>
<keyword evidence="2 3" id="KW-0175">Coiled coil</keyword>
<evidence type="ECO:0000256" key="2">
    <source>
        <dbReference type="ARBA" id="ARBA00023054"/>
    </source>
</evidence>
<dbReference type="InterPro" id="IPR014315">
    <property type="entry name" value="ABC_heterocyst_DevB"/>
</dbReference>
<dbReference type="NCBIfam" id="TIGR02971">
    <property type="entry name" value="heterocyst_DevB"/>
    <property type="match status" value="1"/>
</dbReference>
<comment type="subcellular location">
    <subcellularLocation>
        <location evidence="1">Cell envelope</location>
    </subcellularLocation>
</comment>
<evidence type="ECO:0000313" key="5">
    <source>
        <dbReference type="EMBL" id="MBD2319794.1"/>
    </source>
</evidence>
<comment type="caution">
    <text evidence="5">The sequence shown here is derived from an EMBL/GenBank/DDBJ whole genome shotgun (WGS) entry which is preliminary data.</text>
</comment>
<dbReference type="InterPro" id="IPR050465">
    <property type="entry name" value="UPF0194_transport"/>
</dbReference>
<keyword evidence="4" id="KW-1133">Transmembrane helix</keyword>
<gene>
    <name evidence="5" type="ORF">H6G05_23515</name>
</gene>
<dbReference type="RefSeq" id="WP_190582169.1">
    <property type="nucleotide sequence ID" value="NZ_CAWPQU010000062.1"/>
</dbReference>
<dbReference type="PANTHER" id="PTHR32347">
    <property type="entry name" value="EFFLUX SYSTEM COMPONENT YKNX-RELATED"/>
    <property type="match status" value="1"/>
</dbReference>
<name>A0ABR8CGF7_9CYAN</name>
<sequence>MSIRFPVQYLPITAIAIAALSIGGIAYVNLSQKSIQPAISETAPKLETISALGRLEPDGEVIKVFAPTSGESARIERLNVQHGQQLRKGEIIAYLDNYAPRAAALREAQERVAVAEAQLRQVEAGAKSGQIVAQQRVVDRVQVELQTETAAQEAAIARLELELRNAELEDRRYQYLQTEGAVSASLRDSKQLTSDTVRQQLNEAKAQLSRIVRSRQSQIAESRATLDQIAEVRPVDVELARSQVAQAEAGVARAKADLDLAVVRSPQDGQVLKIHTRAGELVGNNGIISLGQTQRMVAVAEVYELDINRVKIGQSTTVISKNNAFSETLRGKVKEVGLQISKKDVLNTDPAAQFDARVVEVKILLDEPSSRLVAGLTNLSIQATIDVRE</sequence>
<keyword evidence="4" id="KW-0472">Membrane</keyword>
<feature type="transmembrane region" description="Helical" evidence="4">
    <location>
        <begin position="12"/>
        <end position="30"/>
    </location>
</feature>
<keyword evidence="6" id="KW-1185">Reference proteome</keyword>